<protein>
    <recommendedName>
        <fullName evidence="1">Copper-binding protein MbnP-like domain-containing protein</fullName>
    </recommendedName>
</protein>
<evidence type="ECO:0000313" key="2">
    <source>
        <dbReference type="EMBL" id="MBP3942778.1"/>
    </source>
</evidence>
<keyword evidence="3" id="KW-1185">Reference proteome</keyword>
<comment type="caution">
    <text evidence="2">The sequence shown here is derived from an EMBL/GenBank/DDBJ whole genome shotgun (WGS) entry which is preliminary data.</text>
</comment>
<feature type="domain" description="Copper-binding protein MbnP-like" evidence="1">
    <location>
        <begin position="33"/>
        <end position="237"/>
    </location>
</feature>
<dbReference type="EMBL" id="JAGKSB010000004">
    <property type="protein sequence ID" value="MBP3942778.1"/>
    <property type="molecule type" value="Genomic_DNA"/>
</dbReference>
<dbReference type="InterPro" id="IPR046863">
    <property type="entry name" value="MbnP-like_dom"/>
</dbReference>
<dbReference type="RefSeq" id="WP_353546264.1">
    <property type="nucleotide sequence ID" value="NZ_JAGKSB010000004.1"/>
</dbReference>
<dbReference type="PROSITE" id="PS51257">
    <property type="entry name" value="PROKAR_LIPOPROTEIN"/>
    <property type="match status" value="1"/>
</dbReference>
<gene>
    <name evidence="2" type="ORF">J5U18_04235</name>
</gene>
<reference evidence="2" key="1">
    <citation type="submission" date="2021-03" db="EMBL/GenBank/DDBJ databases">
        <authorList>
            <person name="Lu T."/>
            <person name="Wang Q."/>
            <person name="Han X."/>
        </authorList>
    </citation>
    <scope>NUCLEOTIDE SEQUENCE</scope>
    <source>
        <strain evidence="2">WQ 2009</strain>
    </source>
</reference>
<dbReference type="Proteomes" id="UP000679691">
    <property type="component" value="Unassembled WGS sequence"/>
</dbReference>
<evidence type="ECO:0000313" key="3">
    <source>
        <dbReference type="Proteomes" id="UP000679691"/>
    </source>
</evidence>
<sequence length="267" mass="29493">MKNNFIILLAAVCFLFSACKKDNPISSTENQRGRVKLKFDHIVGGRVLQLGSATYTNAAAENYSIETLRYYISNIKLTRQDGTVYTVPKDSSYFLIDASVENSLFPKFQVPVGTYTKLDFIVGVDSLKNTEDIASRLGDLSVDKGMYWSWNSGYIFLKMEGKSAASSSGNYHFHIGGFGGYNTQTINNIKAVSVDLTKAGSSAVQEGLSSDIHLMVDVSLVLDGKTPFSIKEHPSVMFGEFSTSIADNYQAMFRHDHTHNFQKIAGE</sequence>
<proteinExistence type="predicted"/>
<evidence type="ECO:0000259" key="1">
    <source>
        <dbReference type="Pfam" id="PF20243"/>
    </source>
</evidence>
<dbReference type="AlphaFoldDB" id="A0A8T4HBR1"/>
<dbReference type="Pfam" id="PF20243">
    <property type="entry name" value="MbnP"/>
    <property type="match status" value="1"/>
</dbReference>
<accession>A0A8T4HBR1</accession>
<name>A0A8T4HBR1_9SPHI</name>
<organism evidence="2 3">
    <name type="scientific">Rhinopithecimicrobium faecis</name>
    <dbReference type="NCBI Taxonomy" id="2820698"/>
    <lineage>
        <taxon>Bacteria</taxon>
        <taxon>Pseudomonadati</taxon>
        <taxon>Bacteroidota</taxon>
        <taxon>Sphingobacteriia</taxon>
        <taxon>Sphingobacteriales</taxon>
        <taxon>Sphingobacteriaceae</taxon>
        <taxon>Rhinopithecimicrobium</taxon>
    </lineage>
</organism>